<dbReference type="Proteomes" id="UP000029226">
    <property type="component" value="Unassembled WGS sequence"/>
</dbReference>
<comment type="caution">
    <text evidence="2">The sequence shown here is derived from an EMBL/GenBank/DDBJ whole genome shotgun (WGS) entry which is preliminary data.</text>
</comment>
<dbReference type="InterPro" id="IPR055378">
    <property type="entry name" value="GH3_C"/>
</dbReference>
<dbReference type="Pfam" id="PF23572">
    <property type="entry name" value="GH3_C"/>
    <property type="match status" value="1"/>
</dbReference>
<dbReference type="EMBL" id="BBMM01000001">
    <property type="protein sequence ID" value="GAK98365.1"/>
    <property type="molecule type" value="Genomic_DNA"/>
</dbReference>
<evidence type="ECO:0000313" key="2">
    <source>
        <dbReference type="EMBL" id="GAK98365.1"/>
    </source>
</evidence>
<protein>
    <submittedName>
        <fullName evidence="2">Putative auxin-regulated protein</fullName>
    </submittedName>
</protein>
<name>A0A090Q5S5_NONUL</name>
<feature type="domain" description="GH3 C-terminal" evidence="1">
    <location>
        <begin position="2"/>
        <end position="51"/>
    </location>
</feature>
<proteinExistence type="predicted"/>
<gene>
    <name evidence="2" type="ORF">JCM19314_2396</name>
</gene>
<dbReference type="AlphaFoldDB" id="A0A090Q5S5"/>
<organism evidence="2 3">
    <name type="scientific">Nonlabens ulvanivorans</name>
    <name type="common">Persicivirga ulvanivorans</name>
    <dbReference type="NCBI Taxonomy" id="906888"/>
    <lineage>
        <taxon>Bacteria</taxon>
        <taxon>Pseudomonadati</taxon>
        <taxon>Bacteroidota</taxon>
        <taxon>Flavobacteriia</taxon>
        <taxon>Flavobacteriales</taxon>
        <taxon>Flavobacteriaceae</taxon>
        <taxon>Nonlabens</taxon>
    </lineage>
</organism>
<sequence>MNSDYEAKRANNITLTELKIHDAQPDLFYNWLKEKDKLGGQHKIPRLSNSRDYMEELLRLQSQILA</sequence>
<reference evidence="2 3" key="1">
    <citation type="journal article" date="2014" name="Genome Announc.">
        <title>Draft Genome Sequences of Marine Flavobacterium Nonlabens Strains NR17, NR24, NR27, NR32, NR33, and Ara13.</title>
        <authorList>
            <person name="Nakanishi M."/>
            <person name="Meirelles P."/>
            <person name="Suzuki R."/>
            <person name="Takatani N."/>
            <person name="Mino S."/>
            <person name="Suda W."/>
            <person name="Oshima K."/>
            <person name="Hattori M."/>
            <person name="Ohkuma M."/>
            <person name="Hosokawa M."/>
            <person name="Miyashita K."/>
            <person name="Thompson F.L."/>
            <person name="Niwa A."/>
            <person name="Sawabe T."/>
            <person name="Sawabe T."/>
        </authorList>
    </citation>
    <scope>NUCLEOTIDE SEQUENCE [LARGE SCALE GENOMIC DNA]</scope>
    <source>
        <strain evidence="3">JCM19314</strain>
    </source>
</reference>
<evidence type="ECO:0000313" key="3">
    <source>
        <dbReference type="Proteomes" id="UP000029226"/>
    </source>
</evidence>
<evidence type="ECO:0000259" key="1">
    <source>
        <dbReference type="Pfam" id="PF23572"/>
    </source>
</evidence>
<accession>A0A090Q5S5</accession>